<comment type="caution">
    <text evidence="2">The sequence shown here is derived from an EMBL/GenBank/DDBJ whole genome shotgun (WGS) entry which is preliminary data.</text>
</comment>
<dbReference type="InterPro" id="IPR051908">
    <property type="entry name" value="Ribosomal_N-acetyltransferase"/>
</dbReference>
<dbReference type="EMBL" id="JBHTMX010000021">
    <property type="protein sequence ID" value="MFD1331310.1"/>
    <property type="molecule type" value="Genomic_DNA"/>
</dbReference>
<reference evidence="3" key="1">
    <citation type="journal article" date="2019" name="Int. J. Syst. Evol. Microbiol.">
        <title>The Global Catalogue of Microorganisms (GCM) 10K type strain sequencing project: providing services to taxonomists for standard genome sequencing and annotation.</title>
        <authorList>
            <consortium name="The Broad Institute Genomics Platform"/>
            <consortium name="The Broad Institute Genome Sequencing Center for Infectious Disease"/>
            <person name="Wu L."/>
            <person name="Ma J."/>
        </authorList>
    </citation>
    <scope>NUCLEOTIDE SEQUENCE [LARGE SCALE GENOMIC DNA]</scope>
    <source>
        <strain evidence="3">CCUG 61696</strain>
    </source>
</reference>
<gene>
    <name evidence="2" type="ORF">ACFQ4O_04795</name>
</gene>
<dbReference type="Gene3D" id="3.40.630.30">
    <property type="match status" value="1"/>
</dbReference>
<dbReference type="RefSeq" id="WP_378774514.1">
    <property type="nucleotide sequence ID" value="NZ_JBHTMX010000021.1"/>
</dbReference>
<evidence type="ECO:0000259" key="1">
    <source>
        <dbReference type="PROSITE" id="PS51186"/>
    </source>
</evidence>
<keyword evidence="2" id="KW-0012">Acyltransferase</keyword>
<dbReference type="InterPro" id="IPR016181">
    <property type="entry name" value="Acyl_CoA_acyltransferase"/>
</dbReference>
<proteinExistence type="predicted"/>
<dbReference type="PANTHER" id="PTHR43441:SF2">
    <property type="entry name" value="FAMILY ACETYLTRANSFERASE, PUTATIVE (AFU_ORTHOLOGUE AFUA_7G00850)-RELATED"/>
    <property type="match status" value="1"/>
</dbReference>
<evidence type="ECO:0000313" key="2">
    <source>
        <dbReference type="EMBL" id="MFD1331310.1"/>
    </source>
</evidence>
<evidence type="ECO:0000313" key="3">
    <source>
        <dbReference type="Proteomes" id="UP001597171"/>
    </source>
</evidence>
<feature type="domain" description="N-acetyltransferase" evidence="1">
    <location>
        <begin position="37"/>
        <end position="195"/>
    </location>
</feature>
<keyword evidence="3" id="KW-1185">Reference proteome</keyword>
<protein>
    <submittedName>
        <fullName evidence="2">GNAT family N-acetyltransferase</fullName>
        <ecNumber evidence="2">2.3.-.-</ecNumber>
    </submittedName>
</protein>
<dbReference type="PROSITE" id="PS51186">
    <property type="entry name" value="GNAT"/>
    <property type="match status" value="1"/>
</dbReference>
<organism evidence="2 3">
    <name type="scientific">Methylopila musalis</name>
    <dbReference type="NCBI Taxonomy" id="1134781"/>
    <lineage>
        <taxon>Bacteria</taxon>
        <taxon>Pseudomonadati</taxon>
        <taxon>Pseudomonadota</taxon>
        <taxon>Alphaproteobacteria</taxon>
        <taxon>Hyphomicrobiales</taxon>
        <taxon>Methylopilaceae</taxon>
        <taxon>Methylopila</taxon>
    </lineage>
</organism>
<accession>A0ABW3Z502</accession>
<sequence length="239" mass="26009">MDVHHQTAGGDAPPLGPEVATHRAAEPVAVTLRGAEVTLGPLDPARDAAELFPLVSGPENARLFAYLVTGPFATEAELRADLEAAVGNPKLATFAIRDAATGRALGRACYMRAEPAHRTVEVGAILFAPALQRRRAGTEAMALMARHAFETLGYRRYEWKCDALNAPSRAAALRLGFRFEGVFARHMIVKGRSRDTAWFAMTGDDWPRISAAFDAWLAPDNFDSTGRQRQRLEDVRAGL</sequence>
<dbReference type="PANTHER" id="PTHR43441">
    <property type="entry name" value="RIBOSOMAL-PROTEIN-SERINE ACETYLTRANSFERASE"/>
    <property type="match status" value="1"/>
</dbReference>
<dbReference type="Pfam" id="PF13302">
    <property type="entry name" value="Acetyltransf_3"/>
    <property type="match status" value="1"/>
</dbReference>
<dbReference type="InterPro" id="IPR000182">
    <property type="entry name" value="GNAT_dom"/>
</dbReference>
<dbReference type="GO" id="GO:0016746">
    <property type="term" value="F:acyltransferase activity"/>
    <property type="evidence" value="ECO:0007669"/>
    <property type="project" value="UniProtKB-KW"/>
</dbReference>
<dbReference type="SUPFAM" id="SSF55729">
    <property type="entry name" value="Acyl-CoA N-acyltransferases (Nat)"/>
    <property type="match status" value="1"/>
</dbReference>
<name>A0ABW3Z502_9HYPH</name>
<dbReference type="EC" id="2.3.-.-" evidence="2"/>
<dbReference type="Proteomes" id="UP001597171">
    <property type="component" value="Unassembled WGS sequence"/>
</dbReference>
<keyword evidence="2" id="KW-0808">Transferase</keyword>